<dbReference type="EMBL" id="BAAALS010000002">
    <property type="protein sequence ID" value="GAA1737521.1"/>
    <property type="molecule type" value="Genomic_DNA"/>
</dbReference>
<feature type="transmembrane region" description="Helical" evidence="1">
    <location>
        <begin position="126"/>
        <end position="148"/>
    </location>
</feature>
<evidence type="ECO:0000256" key="1">
    <source>
        <dbReference type="SAM" id="Phobius"/>
    </source>
</evidence>
<dbReference type="SUPFAM" id="SSF48452">
    <property type="entry name" value="TPR-like"/>
    <property type="match status" value="1"/>
</dbReference>
<evidence type="ECO:0000313" key="2">
    <source>
        <dbReference type="EMBL" id="GAA1737521.1"/>
    </source>
</evidence>
<keyword evidence="1" id="KW-0472">Membrane</keyword>
<reference evidence="3" key="1">
    <citation type="journal article" date="2019" name="Int. J. Syst. Evol. Microbiol.">
        <title>The Global Catalogue of Microorganisms (GCM) 10K type strain sequencing project: providing services to taxonomists for standard genome sequencing and annotation.</title>
        <authorList>
            <consortium name="The Broad Institute Genomics Platform"/>
            <consortium name="The Broad Institute Genome Sequencing Center for Infectious Disease"/>
            <person name="Wu L."/>
            <person name="Ma J."/>
        </authorList>
    </citation>
    <scope>NUCLEOTIDE SEQUENCE [LARGE SCALE GENOMIC DNA]</scope>
    <source>
        <strain evidence="3">JCM 13249</strain>
    </source>
</reference>
<proteinExistence type="predicted"/>
<keyword evidence="1" id="KW-1133">Transmembrane helix</keyword>
<dbReference type="Proteomes" id="UP001500655">
    <property type="component" value="Unassembled WGS sequence"/>
</dbReference>
<dbReference type="RefSeq" id="WP_344076341.1">
    <property type="nucleotide sequence ID" value="NZ_BAAALS010000002.1"/>
</dbReference>
<keyword evidence="1" id="KW-0812">Transmembrane</keyword>
<sequence length="406" mass="44973">MQIVEVTGLAVRSNVIVLRRRATPLRFVIYPMLHIAEPAFYAQVTARLRTADVIVVEGIRRGSANRGVLLQMALAATYRVSQFNGRAGLVVQDVDVRAFGVPVLNPDIDSDEFRTAWRRAPWRDRAMVWVLIPVVVLARLFGGTRAIWDRAMEVYDLPTPADEELAYLAPELDEAMLGERDARLVAALCQVHEERAVEPIEVAVVYGAGHVPAIVHALSERYGYVARSGDWLTIAHLSRGEQPAASVAAPARRPRRVVGLLELSNRLARQGRPDEAVRAADDAVDHAEMMRERFGARYDVDYAWATLTLGHRLREAGRDDDATALYREAVDILRTTWRDDPYQRVKWLGRALTDYAAHLVAQGRTGEGVAAAREAVGLFDAAGETARDEFRGHWESALASLRAGGG</sequence>
<evidence type="ECO:0000313" key="3">
    <source>
        <dbReference type="Proteomes" id="UP001500655"/>
    </source>
</evidence>
<evidence type="ECO:0008006" key="4">
    <source>
        <dbReference type="Google" id="ProtNLM"/>
    </source>
</evidence>
<organism evidence="2 3">
    <name type="scientific">Luedemannella helvata</name>
    <dbReference type="NCBI Taxonomy" id="349315"/>
    <lineage>
        <taxon>Bacteria</taxon>
        <taxon>Bacillati</taxon>
        <taxon>Actinomycetota</taxon>
        <taxon>Actinomycetes</taxon>
        <taxon>Micromonosporales</taxon>
        <taxon>Micromonosporaceae</taxon>
        <taxon>Luedemannella</taxon>
    </lineage>
</organism>
<keyword evidence="3" id="KW-1185">Reference proteome</keyword>
<protein>
    <recommendedName>
        <fullName evidence="4">Tetratricopeptide repeat protein</fullName>
    </recommendedName>
</protein>
<comment type="caution">
    <text evidence="2">The sequence shown here is derived from an EMBL/GenBank/DDBJ whole genome shotgun (WGS) entry which is preliminary data.</text>
</comment>
<accession>A0ABP4VTG2</accession>
<name>A0ABP4VTG2_9ACTN</name>
<dbReference type="InterPro" id="IPR011990">
    <property type="entry name" value="TPR-like_helical_dom_sf"/>
</dbReference>
<dbReference type="Gene3D" id="1.25.40.10">
    <property type="entry name" value="Tetratricopeptide repeat domain"/>
    <property type="match status" value="1"/>
</dbReference>
<gene>
    <name evidence="2" type="ORF">GCM10009681_05220</name>
</gene>